<evidence type="ECO:0000256" key="4">
    <source>
        <dbReference type="ARBA" id="ARBA00023136"/>
    </source>
</evidence>
<dbReference type="EMBL" id="WTXG01000008">
    <property type="protein sequence ID" value="KAI0303849.1"/>
    <property type="molecule type" value="Genomic_DNA"/>
</dbReference>
<dbReference type="Gene3D" id="1.20.1250.20">
    <property type="entry name" value="MFS general substrate transporter like domains"/>
    <property type="match status" value="1"/>
</dbReference>
<feature type="transmembrane region" description="Helical" evidence="6">
    <location>
        <begin position="511"/>
        <end position="535"/>
    </location>
</feature>
<evidence type="ECO:0000313" key="7">
    <source>
        <dbReference type="EMBL" id="KAI0303849.1"/>
    </source>
</evidence>
<dbReference type="InterPro" id="IPR011701">
    <property type="entry name" value="MFS"/>
</dbReference>
<evidence type="ECO:0000256" key="2">
    <source>
        <dbReference type="ARBA" id="ARBA00022692"/>
    </source>
</evidence>
<feature type="transmembrane region" description="Helical" evidence="6">
    <location>
        <begin position="356"/>
        <end position="377"/>
    </location>
</feature>
<feature type="transmembrane region" description="Helical" evidence="6">
    <location>
        <begin position="547"/>
        <end position="565"/>
    </location>
</feature>
<feature type="transmembrane region" description="Helical" evidence="6">
    <location>
        <begin position="196"/>
        <end position="221"/>
    </location>
</feature>
<keyword evidence="4 6" id="KW-0472">Membrane</keyword>
<feature type="transmembrane region" description="Helical" evidence="6">
    <location>
        <begin position="389"/>
        <end position="412"/>
    </location>
</feature>
<evidence type="ECO:0000313" key="8">
    <source>
        <dbReference type="Proteomes" id="UP001203297"/>
    </source>
</evidence>
<accession>A0AAD4M7C7</accession>
<feature type="transmembrane region" description="Helical" evidence="6">
    <location>
        <begin position="30"/>
        <end position="48"/>
    </location>
</feature>
<sequence>MHHSPQLSETDPLLPVQRLPKKPFYRPRPLWIVPFAMAAALVRGMTLAPRVQVYTRLSCNALHRHRYQHFDPSGNNLPLHLSPTSILASEYVTLAPIPVYFPHFEDNDPEGPRQHLSQGCLSDPAVQAGAARLQTVMVTVMGLLSACTTTWWGHYGQKHGRTKVLAASTLGLLLTDLTFVLTSTPSSPLSRHGHKFLLLAPIIEGLLGGQATLQAAISAYISDCTSDGSRAHIFSRFAGVSYVGLALGPTLGAFLIRHPLLQFQSFGRQPREMQSVAAVFWAAILCSTINFLSAVLVIPESLDKARQRAAQKGEGPTPVAQRKPGIKKRLLGPLSIFAPRRLMVNGRMRKDWSMSWLAIAVFGLFLASGVFQIKYLYAEHVFGWGAVQLGYYISFVSGVRALYTLLLMPFLLSTFKPSSPPPSASGSAPPSSPASGDFVRSVTFDLRVARASLLIDIVSHTLVALHISSSPLVFSGVTSISALASGATPALQSLAICILQRSRQGSPEIGALFGGLSMLTALGQTILAPLLFGLIYSSTVARFPEAVFALAAVLVLIALSATFFIRSEPPRGWKGKAPVDASRRVLGPERERGRSRVVKHIGDRVRKPVGAPVPASRDASEEASESTFPCLFPGSTDDAV</sequence>
<dbReference type="GO" id="GO:0016020">
    <property type="term" value="C:membrane"/>
    <property type="evidence" value="ECO:0007669"/>
    <property type="project" value="UniProtKB-SubCell"/>
</dbReference>
<comment type="subcellular location">
    <subcellularLocation>
        <location evidence="1">Membrane</location>
        <topology evidence="1">Multi-pass membrane protein</topology>
    </subcellularLocation>
</comment>
<comment type="caution">
    <text evidence="7">The sequence shown here is derived from an EMBL/GenBank/DDBJ whole genome shotgun (WGS) entry which is preliminary data.</text>
</comment>
<dbReference type="Pfam" id="PF07690">
    <property type="entry name" value="MFS_1"/>
    <property type="match status" value="1"/>
</dbReference>
<dbReference type="AlphaFoldDB" id="A0AAD4M7C7"/>
<dbReference type="GO" id="GO:0022857">
    <property type="term" value="F:transmembrane transporter activity"/>
    <property type="evidence" value="ECO:0007669"/>
    <property type="project" value="InterPro"/>
</dbReference>
<evidence type="ECO:0000256" key="1">
    <source>
        <dbReference type="ARBA" id="ARBA00004141"/>
    </source>
</evidence>
<protein>
    <submittedName>
        <fullName evidence="7">Major facilitator superfamily domain-containing protein</fullName>
    </submittedName>
</protein>
<dbReference type="Proteomes" id="UP001203297">
    <property type="component" value="Unassembled WGS sequence"/>
</dbReference>
<keyword evidence="8" id="KW-1185">Reference proteome</keyword>
<reference evidence="7" key="1">
    <citation type="journal article" date="2022" name="New Phytol.">
        <title>Evolutionary transition to the ectomycorrhizal habit in the genomes of a hyperdiverse lineage of mushroom-forming fungi.</title>
        <authorList>
            <person name="Looney B."/>
            <person name="Miyauchi S."/>
            <person name="Morin E."/>
            <person name="Drula E."/>
            <person name="Courty P.E."/>
            <person name="Kohler A."/>
            <person name="Kuo A."/>
            <person name="LaButti K."/>
            <person name="Pangilinan J."/>
            <person name="Lipzen A."/>
            <person name="Riley R."/>
            <person name="Andreopoulos W."/>
            <person name="He G."/>
            <person name="Johnson J."/>
            <person name="Nolan M."/>
            <person name="Tritt A."/>
            <person name="Barry K.W."/>
            <person name="Grigoriev I.V."/>
            <person name="Nagy L.G."/>
            <person name="Hibbett D."/>
            <person name="Henrissat B."/>
            <person name="Matheny P.B."/>
            <person name="Labbe J."/>
            <person name="Martin F.M."/>
        </authorList>
    </citation>
    <scope>NUCLEOTIDE SEQUENCE</scope>
    <source>
        <strain evidence="7">BPL690</strain>
    </source>
</reference>
<dbReference type="InterPro" id="IPR036259">
    <property type="entry name" value="MFS_trans_sf"/>
</dbReference>
<evidence type="ECO:0000256" key="3">
    <source>
        <dbReference type="ARBA" id="ARBA00022989"/>
    </source>
</evidence>
<organism evidence="7 8">
    <name type="scientific">Multifurca ochricompacta</name>
    <dbReference type="NCBI Taxonomy" id="376703"/>
    <lineage>
        <taxon>Eukaryota</taxon>
        <taxon>Fungi</taxon>
        <taxon>Dikarya</taxon>
        <taxon>Basidiomycota</taxon>
        <taxon>Agaricomycotina</taxon>
        <taxon>Agaricomycetes</taxon>
        <taxon>Russulales</taxon>
        <taxon>Russulaceae</taxon>
        <taxon>Multifurca</taxon>
    </lineage>
</organism>
<dbReference type="SUPFAM" id="SSF103473">
    <property type="entry name" value="MFS general substrate transporter"/>
    <property type="match status" value="1"/>
</dbReference>
<keyword evidence="2 6" id="KW-0812">Transmembrane</keyword>
<name>A0AAD4M7C7_9AGAM</name>
<feature type="transmembrane region" description="Helical" evidence="6">
    <location>
        <begin position="164"/>
        <end position="184"/>
    </location>
</feature>
<feature type="region of interest" description="Disordered" evidence="5">
    <location>
        <begin position="588"/>
        <end position="640"/>
    </location>
</feature>
<feature type="transmembrane region" description="Helical" evidence="6">
    <location>
        <begin position="233"/>
        <end position="256"/>
    </location>
</feature>
<keyword evidence="3 6" id="KW-1133">Transmembrane helix</keyword>
<feature type="compositionally biased region" description="Basic and acidic residues" evidence="5">
    <location>
        <begin position="588"/>
        <end position="606"/>
    </location>
</feature>
<proteinExistence type="predicted"/>
<dbReference type="PANTHER" id="PTHR23507">
    <property type="entry name" value="ZGC:174356"/>
    <property type="match status" value="1"/>
</dbReference>
<feature type="transmembrane region" description="Helical" evidence="6">
    <location>
        <begin position="276"/>
        <end position="298"/>
    </location>
</feature>
<gene>
    <name evidence="7" type="ORF">B0F90DRAFT_1626415</name>
</gene>
<dbReference type="PANTHER" id="PTHR23507:SF1">
    <property type="entry name" value="FI18259P1-RELATED"/>
    <property type="match status" value="1"/>
</dbReference>
<evidence type="ECO:0000256" key="5">
    <source>
        <dbReference type="SAM" id="MobiDB-lite"/>
    </source>
</evidence>
<evidence type="ECO:0000256" key="6">
    <source>
        <dbReference type="SAM" id="Phobius"/>
    </source>
</evidence>